<sequence>MKWSIMRKNFLVELILIFLLHINVHETEAYSIDRNENSVMEVDLSLGVPLFYHDLSRVFSSNLYPGGIGALKYKYHILNNLAIGLELRYLFNFDINHSFNLLNPDSGIGKTFSTVPITFITTYVFDIGELFQIPIFSNIGFSLSSYGDKSDSISNLRTFDAMPIISIGSGILWNFNYQWALGITTAWWTMFEFGNLAKTGHFLLISLSIIVNINKL</sequence>
<evidence type="ECO:0008006" key="3">
    <source>
        <dbReference type="Google" id="ProtNLM"/>
    </source>
</evidence>
<dbReference type="Proteomes" id="UP000019330">
    <property type="component" value="Chromosome"/>
</dbReference>
<evidence type="ECO:0000313" key="2">
    <source>
        <dbReference type="Proteomes" id="UP000019330"/>
    </source>
</evidence>
<protein>
    <recommendedName>
        <fullName evidence="3">Outer membrane protein</fullName>
    </recommendedName>
</protein>
<reference evidence="1" key="1">
    <citation type="submission" date="2013-04" db="EMBL/GenBank/DDBJ databases">
        <title>Comparative Genomics of Relapsing Fever Spirochetes.</title>
        <authorList>
            <person name="Schwan T.G."/>
            <person name="Raffel S.J."/>
            <person name="Porcella S.F."/>
            <person name="Martens C.A."/>
            <person name="Bruno D.P."/>
            <person name="Ricklefs S.M."/>
            <person name="Barbian K.B."/>
        </authorList>
    </citation>
    <scope>NUCLEOTIDE SEQUENCE [LARGE SCALE GENOMIC DNA]</scope>
    <source>
        <strain evidence="1">Co53</strain>
    </source>
</reference>
<gene>
    <name evidence="1" type="ORF">BCO_0112200</name>
</gene>
<dbReference type="EMBL" id="CP005745">
    <property type="protein sequence ID" value="AHH10181.1"/>
    <property type="molecule type" value="Genomic_DNA"/>
</dbReference>
<accession>W5SYM0</accession>
<dbReference type="HOGENOM" id="CLU_1286719_0_0_12"/>
<dbReference type="PATRIC" id="fig|1313292.3.peg.23"/>
<dbReference type="AlphaFoldDB" id="W5SYM0"/>
<dbReference type="STRING" id="1313292.BCO_0112200"/>
<evidence type="ECO:0000313" key="1">
    <source>
        <dbReference type="EMBL" id="AHH10181.1"/>
    </source>
</evidence>
<keyword evidence="2" id="KW-1185">Reference proteome</keyword>
<name>W5SYM0_9SPIR</name>
<proteinExistence type="predicted"/>
<dbReference type="eggNOG" id="ENOG5034C2R">
    <property type="taxonomic scope" value="Bacteria"/>
</dbReference>
<dbReference type="NCBIfam" id="NF047327">
    <property type="entry name" value="OMP_BB0027"/>
    <property type="match status" value="1"/>
</dbReference>
<organism evidence="1 2">
    <name type="scientific">Borrelia coriaceae ATCC 43381</name>
    <dbReference type="NCBI Taxonomy" id="1408429"/>
    <lineage>
        <taxon>Bacteria</taxon>
        <taxon>Pseudomonadati</taxon>
        <taxon>Spirochaetota</taxon>
        <taxon>Spirochaetia</taxon>
        <taxon>Spirochaetales</taxon>
        <taxon>Borreliaceae</taxon>
        <taxon>Borrelia</taxon>
    </lineage>
</organism>